<reference evidence="1 2" key="1">
    <citation type="submission" date="2015-06" db="EMBL/GenBank/DDBJ databases">
        <title>Improved classification and identification of acetic acid bacteria using matrix-assisted laser desorption/ionization time-of-flight mass spectrometry; Gluconobacter nephelii and Gluconobacter uchimurae are later heterotypic synonyms of Gluconobacter japonicus and Gluconobacter oxydans, respectively.</title>
        <authorList>
            <person name="Li L."/>
            <person name="Cleenwerck I."/>
            <person name="De Vuyst L."/>
            <person name="Vandamme P."/>
        </authorList>
    </citation>
    <scope>NUCLEOTIDE SEQUENCE [LARGE SCALE GENOMIC DNA]</scope>
    <source>
        <strain evidence="1 2">LMG 1625</strain>
    </source>
</reference>
<organism evidence="1 2">
    <name type="scientific">Acetobacter cerevisiae</name>
    <dbReference type="NCBI Taxonomy" id="178900"/>
    <lineage>
        <taxon>Bacteria</taxon>
        <taxon>Pseudomonadati</taxon>
        <taxon>Pseudomonadota</taxon>
        <taxon>Alphaproteobacteria</taxon>
        <taxon>Acetobacterales</taxon>
        <taxon>Acetobacteraceae</taxon>
        <taxon>Acetobacter</taxon>
    </lineage>
</organism>
<evidence type="ECO:0000313" key="2">
    <source>
        <dbReference type="Proteomes" id="UP000075473"/>
    </source>
</evidence>
<gene>
    <name evidence="1" type="ORF">AD928_00285</name>
</gene>
<dbReference type="AlphaFoldDB" id="A0A149R1K1"/>
<name>A0A149R1K1_9PROT</name>
<protein>
    <submittedName>
        <fullName evidence="1">Uncharacterized protein</fullName>
    </submittedName>
</protein>
<sequence length="72" mass="7926">MVAQNIDIDRQKRIGDFPQCLLDFPTSPEAVMCKGGIRAGEACCTGRMDDVTIERTALEQAGKRFLLSALRP</sequence>
<proteinExistence type="predicted"/>
<comment type="caution">
    <text evidence="1">The sequence shown here is derived from an EMBL/GenBank/DDBJ whole genome shotgun (WGS) entry which is preliminary data.</text>
</comment>
<dbReference type="Proteomes" id="UP000075473">
    <property type="component" value="Unassembled WGS sequence"/>
</dbReference>
<dbReference type="EMBL" id="LHZA01000042">
    <property type="protein sequence ID" value="KXV03440.1"/>
    <property type="molecule type" value="Genomic_DNA"/>
</dbReference>
<evidence type="ECO:0000313" key="1">
    <source>
        <dbReference type="EMBL" id="KXV03440.1"/>
    </source>
</evidence>
<accession>A0A149R1K1</accession>